<keyword evidence="3" id="KW-1185">Reference proteome</keyword>
<dbReference type="GO" id="GO:0005737">
    <property type="term" value="C:cytoplasm"/>
    <property type="evidence" value="ECO:0007669"/>
    <property type="project" value="TreeGrafter"/>
</dbReference>
<dbReference type="AlphaFoldDB" id="A0A7W9W596"/>
<dbReference type="GO" id="GO:0004722">
    <property type="term" value="F:protein serine/threonine phosphatase activity"/>
    <property type="evidence" value="ECO:0007669"/>
    <property type="project" value="UniProtKB-EC"/>
</dbReference>
<dbReference type="Gene3D" id="3.60.21.10">
    <property type="match status" value="1"/>
</dbReference>
<dbReference type="PANTHER" id="PTHR42850">
    <property type="entry name" value="METALLOPHOSPHOESTERASE"/>
    <property type="match status" value="1"/>
</dbReference>
<accession>A0A7W9W596</accession>
<comment type="caution">
    <text evidence="2">The sequence shown here is derived from an EMBL/GenBank/DDBJ whole genome shotgun (WGS) entry which is preliminary data.</text>
</comment>
<name>A0A7W9W596_ARMRO</name>
<evidence type="ECO:0000313" key="2">
    <source>
        <dbReference type="EMBL" id="MBB6048690.1"/>
    </source>
</evidence>
<dbReference type="InterPro" id="IPR029052">
    <property type="entry name" value="Metallo-depent_PP-like"/>
</dbReference>
<reference evidence="2 3" key="1">
    <citation type="submission" date="2020-08" db="EMBL/GenBank/DDBJ databases">
        <title>Genomic Encyclopedia of Type Strains, Phase IV (KMG-IV): sequencing the most valuable type-strain genomes for metagenomic binning, comparative biology and taxonomic classification.</title>
        <authorList>
            <person name="Goeker M."/>
        </authorList>
    </citation>
    <scope>NUCLEOTIDE SEQUENCE [LARGE SCALE GENOMIC DNA]</scope>
    <source>
        <strain evidence="2 3">DSM 23562</strain>
    </source>
</reference>
<dbReference type="GO" id="GO:0110154">
    <property type="term" value="P:RNA decapping"/>
    <property type="evidence" value="ECO:0007669"/>
    <property type="project" value="TreeGrafter"/>
</dbReference>
<organism evidence="2 3">
    <name type="scientific">Armatimonas rosea</name>
    <dbReference type="NCBI Taxonomy" id="685828"/>
    <lineage>
        <taxon>Bacteria</taxon>
        <taxon>Bacillati</taxon>
        <taxon>Armatimonadota</taxon>
        <taxon>Armatimonadia</taxon>
        <taxon>Armatimonadales</taxon>
        <taxon>Armatimonadaceae</taxon>
        <taxon>Armatimonas</taxon>
    </lineage>
</organism>
<protein>
    <submittedName>
        <fullName evidence="2">Serine/threonine protein phosphatase 1</fullName>
        <ecNumber evidence="2">3.1.3.16</ecNumber>
    </submittedName>
</protein>
<dbReference type="EC" id="3.1.3.16" evidence="2"/>
<keyword evidence="2" id="KW-0378">Hydrolase</keyword>
<feature type="domain" description="Calcineurin-like phosphoesterase" evidence="1">
    <location>
        <begin position="3"/>
        <end position="151"/>
    </location>
</feature>
<dbReference type="SUPFAM" id="SSF56300">
    <property type="entry name" value="Metallo-dependent phosphatases"/>
    <property type="match status" value="1"/>
</dbReference>
<dbReference type="PANTHER" id="PTHR42850:SF4">
    <property type="entry name" value="ZINC-DEPENDENT ENDOPOLYPHOSPHATASE"/>
    <property type="match status" value="1"/>
</dbReference>
<evidence type="ECO:0000259" key="1">
    <source>
        <dbReference type="Pfam" id="PF00149"/>
    </source>
</evidence>
<dbReference type="EMBL" id="JACHGW010000001">
    <property type="protein sequence ID" value="MBB6048690.1"/>
    <property type="molecule type" value="Genomic_DNA"/>
</dbReference>
<evidence type="ECO:0000313" key="3">
    <source>
        <dbReference type="Proteomes" id="UP000520814"/>
    </source>
</evidence>
<dbReference type="InterPro" id="IPR050126">
    <property type="entry name" value="Ap4A_hydrolase"/>
</dbReference>
<dbReference type="RefSeq" id="WP_184192325.1">
    <property type="nucleotide sequence ID" value="NZ_JACHGW010000001.1"/>
</dbReference>
<dbReference type="GO" id="GO:0008803">
    <property type="term" value="F:bis(5'-nucleosyl)-tetraphosphatase (symmetrical) activity"/>
    <property type="evidence" value="ECO:0007669"/>
    <property type="project" value="TreeGrafter"/>
</dbReference>
<dbReference type="InterPro" id="IPR004843">
    <property type="entry name" value="Calcineurin-like_PHP"/>
</dbReference>
<dbReference type="Pfam" id="PF00149">
    <property type="entry name" value="Metallophos"/>
    <property type="match status" value="1"/>
</dbReference>
<proteinExistence type="predicted"/>
<dbReference type="Proteomes" id="UP000520814">
    <property type="component" value="Unassembled WGS sequence"/>
</dbReference>
<sequence length="237" mass="26814">MASVWAIGDIHGMAARLDTLLAALPRGPEDVTVFLGDAIDRGPDSRGVVNRLLAEYDAAPERTVLLWGNHEDMASAYLTGKHPCRIAYDDYDWFRNGGIETMHSWERDPPACFARECPDDLARYFSLLKTYWKAPTERFPELAHCVWVHAGTERGKPVEDTHPDTLLWIRWEFLEYADRSGRLTIHGHTPTTEPDVSAWQIGIDTGACRSGPLTALQMPERHIYQALPDQTTRDFPL</sequence>
<gene>
    <name evidence="2" type="ORF">HNQ39_000452</name>
</gene>